<keyword evidence="2" id="KW-1185">Reference proteome</keyword>
<dbReference type="OrthoDB" id="2674031at2759"/>
<evidence type="ECO:0000313" key="2">
    <source>
        <dbReference type="Proteomes" id="UP000092154"/>
    </source>
</evidence>
<sequence>MGTGNDTGTRFFKPPPTVEEAELTFGDIKRILRPLKNVASYKNPELDSIFRRRVET</sequence>
<reference evidence="1 2" key="1">
    <citation type="submission" date="2016-06" db="EMBL/GenBank/DDBJ databases">
        <title>Comparative genomics of the ectomycorrhizal sister species Rhizopogon vinicolor and Rhizopogon vesiculosus (Basidiomycota: Boletales) reveals a divergence of the mating type B locus.</title>
        <authorList>
            <consortium name="DOE Joint Genome Institute"/>
            <person name="Mujic A.B."/>
            <person name="Kuo A."/>
            <person name="Tritt A."/>
            <person name="Lipzen A."/>
            <person name="Chen C."/>
            <person name="Johnson J."/>
            <person name="Sharma A."/>
            <person name="Barry K."/>
            <person name="Grigoriev I.V."/>
            <person name="Spatafora J.W."/>
        </authorList>
    </citation>
    <scope>NUCLEOTIDE SEQUENCE [LARGE SCALE GENOMIC DNA]</scope>
    <source>
        <strain evidence="1 2">AM-OR11-026</strain>
    </source>
</reference>
<dbReference type="AlphaFoldDB" id="A0A1B7MY90"/>
<evidence type="ECO:0000313" key="1">
    <source>
        <dbReference type="EMBL" id="OAX37521.1"/>
    </source>
</evidence>
<accession>A0A1B7MY90</accession>
<dbReference type="InParanoid" id="A0A1B7MY90"/>
<gene>
    <name evidence="1" type="ORF">K503DRAFT_771403</name>
</gene>
<name>A0A1B7MY90_9AGAM</name>
<organism evidence="1 2">
    <name type="scientific">Rhizopogon vinicolor AM-OR11-026</name>
    <dbReference type="NCBI Taxonomy" id="1314800"/>
    <lineage>
        <taxon>Eukaryota</taxon>
        <taxon>Fungi</taxon>
        <taxon>Dikarya</taxon>
        <taxon>Basidiomycota</taxon>
        <taxon>Agaricomycotina</taxon>
        <taxon>Agaricomycetes</taxon>
        <taxon>Agaricomycetidae</taxon>
        <taxon>Boletales</taxon>
        <taxon>Suillineae</taxon>
        <taxon>Rhizopogonaceae</taxon>
        <taxon>Rhizopogon</taxon>
    </lineage>
</organism>
<protein>
    <submittedName>
        <fullName evidence="1">Uncharacterized protein</fullName>
    </submittedName>
</protein>
<proteinExistence type="predicted"/>
<dbReference type="EMBL" id="KV448346">
    <property type="protein sequence ID" value="OAX37521.1"/>
    <property type="molecule type" value="Genomic_DNA"/>
</dbReference>
<dbReference type="Proteomes" id="UP000092154">
    <property type="component" value="Unassembled WGS sequence"/>
</dbReference>